<organism evidence="2 3">
    <name type="scientific">Promicromonospora alba</name>
    <dbReference type="NCBI Taxonomy" id="1616110"/>
    <lineage>
        <taxon>Bacteria</taxon>
        <taxon>Bacillati</taxon>
        <taxon>Actinomycetota</taxon>
        <taxon>Actinomycetes</taxon>
        <taxon>Micrococcales</taxon>
        <taxon>Promicromonosporaceae</taxon>
        <taxon>Promicromonospora</taxon>
    </lineage>
</organism>
<dbReference type="RefSeq" id="WP_377137928.1">
    <property type="nucleotide sequence ID" value="NZ_JBHSFI010000005.1"/>
</dbReference>
<dbReference type="EMBL" id="JBHSFI010000005">
    <property type="protein sequence ID" value="MFC4630330.1"/>
    <property type="molecule type" value="Genomic_DNA"/>
</dbReference>
<protein>
    <submittedName>
        <fullName evidence="2">Nuclear transport factor 2 family protein</fullName>
    </submittedName>
</protein>
<comment type="caution">
    <text evidence="2">The sequence shown here is derived from an EMBL/GenBank/DDBJ whole genome shotgun (WGS) entry which is preliminary data.</text>
</comment>
<feature type="domain" description="SnoaL-like" evidence="1">
    <location>
        <begin position="25"/>
        <end position="107"/>
    </location>
</feature>
<gene>
    <name evidence="2" type="ORF">ACFO6V_18935</name>
</gene>
<dbReference type="Proteomes" id="UP001596011">
    <property type="component" value="Unassembled WGS sequence"/>
</dbReference>
<dbReference type="InterPro" id="IPR032710">
    <property type="entry name" value="NTF2-like_dom_sf"/>
</dbReference>
<name>A0ABV9HL63_9MICO</name>
<keyword evidence="3" id="KW-1185">Reference proteome</keyword>
<dbReference type="Pfam" id="PF12680">
    <property type="entry name" value="SnoaL_2"/>
    <property type="match status" value="1"/>
</dbReference>
<evidence type="ECO:0000313" key="3">
    <source>
        <dbReference type="Proteomes" id="UP001596011"/>
    </source>
</evidence>
<evidence type="ECO:0000259" key="1">
    <source>
        <dbReference type="Pfam" id="PF12680"/>
    </source>
</evidence>
<dbReference type="Gene3D" id="3.10.450.50">
    <property type="match status" value="1"/>
</dbReference>
<sequence length="125" mass="13777">MNAAQESITTGSVAPEGVELPAVLTAHLAAHEARDVERELACYAEEAEVTDEGRTYRGTAEIRAWLGRAASEYTYTSELTAVRQDDAEHWTAVRHLEGNFPGGVVDLRYRYTLEANRITNLTIAP</sequence>
<dbReference type="SUPFAM" id="SSF54427">
    <property type="entry name" value="NTF2-like"/>
    <property type="match status" value="1"/>
</dbReference>
<evidence type="ECO:0000313" key="2">
    <source>
        <dbReference type="EMBL" id="MFC4630330.1"/>
    </source>
</evidence>
<accession>A0ABV9HL63</accession>
<reference evidence="3" key="1">
    <citation type="journal article" date="2019" name="Int. J. Syst. Evol. Microbiol.">
        <title>The Global Catalogue of Microorganisms (GCM) 10K type strain sequencing project: providing services to taxonomists for standard genome sequencing and annotation.</title>
        <authorList>
            <consortium name="The Broad Institute Genomics Platform"/>
            <consortium name="The Broad Institute Genome Sequencing Center for Infectious Disease"/>
            <person name="Wu L."/>
            <person name="Ma J."/>
        </authorList>
    </citation>
    <scope>NUCLEOTIDE SEQUENCE [LARGE SCALE GENOMIC DNA]</scope>
    <source>
        <strain evidence="3">CCUG 42722</strain>
    </source>
</reference>
<dbReference type="InterPro" id="IPR037401">
    <property type="entry name" value="SnoaL-like"/>
</dbReference>
<proteinExistence type="predicted"/>